<accession>A0AA44EF37</accession>
<gene>
    <name evidence="2" type="ORF">FOB26_00110</name>
</gene>
<protein>
    <submittedName>
        <fullName evidence="2">Uncharacterized protein</fullName>
    </submittedName>
</protein>
<evidence type="ECO:0000313" key="2">
    <source>
        <dbReference type="EMBL" id="NRF17566.1"/>
    </source>
</evidence>
<evidence type="ECO:0000256" key="1">
    <source>
        <dbReference type="SAM" id="MobiDB-lite"/>
    </source>
</evidence>
<feature type="compositionally biased region" description="Basic and acidic residues" evidence="1">
    <location>
        <begin position="51"/>
        <end position="61"/>
    </location>
</feature>
<dbReference type="Proteomes" id="UP001155820">
    <property type="component" value="Unassembled WGS sequence"/>
</dbReference>
<dbReference type="EMBL" id="JABRWM010000001">
    <property type="protein sequence ID" value="NRF17566.1"/>
    <property type="molecule type" value="Genomic_DNA"/>
</dbReference>
<comment type="caution">
    <text evidence="2">The sequence shown here is derived from an EMBL/GenBank/DDBJ whole genome shotgun (WGS) entry which is preliminary data.</text>
</comment>
<sequence length="128" mass="14024">MMVRFENRIARLVVVFTMALCVVLFAFSGPASDHAPRLHMLENAEASSVIQDHDDAGHSHDQLAGMSGDQQPASHHHGDHSHEKAGFLSLPGFSHYARQEAVFTDPVKDLRGGVSDGIDRPPRSAFRI</sequence>
<organism evidence="2 3">
    <name type="scientific">Agrobacterium pusense</name>
    <dbReference type="NCBI Taxonomy" id="648995"/>
    <lineage>
        <taxon>Bacteria</taxon>
        <taxon>Pseudomonadati</taxon>
        <taxon>Pseudomonadota</taxon>
        <taxon>Alphaproteobacteria</taxon>
        <taxon>Hyphomicrobiales</taxon>
        <taxon>Rhizobiaceae</taxon>
        <taxon>Rhizobium/Agrobacterium group</taxon>
        <taxon>Agrobacterium</taxon>
    </lineage>
</organism>
<evidence type="ECO:0000313" key="3">
    <source>
        <dbReference type="Proteomes" id="UP001155820"/>
    </source>
</evidence>
<geneLocation type="plasmid" evidence="2">
    <name>unnamed1</name>
</geneLocation>
<keyword evidence="2" id="KW-0614">Plasmid</keyword>
<name>A0AA44EF37_9HYPH</name>
<dbReference type="AlphaFoldDB" id="A0AA44EF37"/>
<dbReference type="RefSeq" id="WP_172890969.1">
    <property type="nucleotide sequence ID" value="NZ_JABRWM010000001.1"/>
</dbReference>
<reference evidence="2" key="1">
    <citation type="submission" date="2019-07" db="EMBL/GenBank/DDBJ databases">
        <title>FDA dAtabase for Regulatory Grade micrObial Sequences (FDA-ARGOS): Supporting development and validation of Infectious Disease Dx tests.</title>
        <authorList>
            <person name="Bachman M."/>
            <person name="Young C."/>
            <person name="Tallon L."/>
            <person name="Sadzewicz L."/>
            <person name="Vavikolanu K."/>
            <person name="Mehta A."/>
            <person name="Aluvathingal J."/>
            <person name="Nadendla S."/>
            <person name="Nandy P."/>
            <person name="Geyer C."/>
            <person name="Yan Y."/>
            <person name="Sichtig H."/>
        </authorList>
    </citation>
    <scope>NUCLEOTIDE SEQUENCE</scope>
    <source>
        <strain evidence="2">FDAARGOS_618</strain>
        <plasmid evidence="2">unnamed1</plasmid>
    </source>
</reference>
<proteinExistence type="predicted"/>
<feature type="region of interest" description="Disordered" evidence="1">
    <location>
        <begin position="47"/>
        <end position="86"/>
    </location>
</feature>
<keyword evidence="3" id="KW-1185">Reference proteome</keyword>